<gene>
    <name evidence="17" type="primary">treS</name>
    <name evidence="17" type="ORF">GURASL_27100</name>
</gene>
<dbReference type="InterPro" id="IPR045857">
    <property type="entry name" value="O16G_dom_2"/>
</dbReference>
<accession>A0ABM8EMH5</accession>
<dbReference type="InterPro" id="IPR002575">
    <property type="entry name" value="Aminoglycoside_PTrfase"/>
</dbReference>
<keyword evidence="8" id="KW-0479">Metal-binding</keyword>
<name>A0ABM8EMH5_9BACT</name>
<comment type="similarity">
    <text evidence="3">Belongs to the aminoglycoside phosphotransferase family.</text>
</comment>
<comment type="similarity">
    <text evidence="2">Belongs to the glycosyl hydrolase 13 family. TreS subfamily.</text>
</comment>
<dbReference type="SMART" id="SM00642">
    <property type="entry name" value="Aamy"/>
    <property type="match status" value="1"/>
</dbReference>
<dbReference type="SUPFAM" id="SSF51011">
    <property type="entry name" value="Glycosyl hydrolase domain"/>
    <property type="match status" value="1"/>
</dbReference>
<evidence type="ECO:0000256" key="4">
    <source>
        <dbReference type="ARBA" id="ARBA00011962"/>
    </source>
</evidence>
<proteinExistence type="inferred from homology"/>
<evidence type="ECO:0000256" key="8">
    <source>
        <dbReference type="ARBA" id="ARBA00022723"/>
    </source>
</evidence>
<keyword evidence="7" id="KW-0808">Transferase</keyword>
<organism evidence="17 18">
    <name type="scientific">Geotalea uraniireducens</name>
    <dbReference type="NCBI Taxonomy" id="351604"/>
    <lineage>
        <taxon>Bacteria</taxon>
        <taxon>Pseudomonadati</taxon>
        <taxon>Thermodesulfobacteriota</taxon>
        <taxon>Desulfuromonadia</taxon>
        <taxon>Geobacterales</taxon>
        <taxon>Geobacteraceae</taxon>
        <taxon>Geotalea</taxon>
    </lineage>
</organism>
<evidence type="ECO:0000256" key="15">
    <source>
        <dbReference type="ARBA" id="ARBA00049067"/>
    </source>
</evidence>
<evidence type="ECO:0000256" key="13">
    <source>
        <dbReference type="ARBA" id="ARBA00031251"/>
    </source>
</evidence>
<keyword evidence="12" id="KW-0413">Isomerase</keyword>
<dbReference type="SUPFAM" id="SSF56112">
    <property type="entry name" value="Protein kinase-like (PK-like)"/>
    <property type="match status" value="1"/>
</dbReference>
<dbReference type="NCBIfam" id="TIGR02456">
    <property type="entry name" value="treS_nterm"/>
    <property type="match status" value="1"/>
</dbReference>
<dbReference type="Proteomes" id="UP001317705">
    <property type="component" value="Chromosome"/>
</dbReference>
<feature type="domain" description="Glycosyl hydrolase family 13 catalytic" evidence="16">
    <location>
        <begin position="22"/>
        <end position="416"/>
    </location>
</feature>
<evidence type="ECO:0000256" key="2">
    <source>
        <dbReference type="ARBA" id="ARBA00005496"/>
    </source>
</evidence>
<comment type="catalytic activity">
    <reaction evidence="1">
        <text>D-maltose = alpha,alpha-trehalose</text>
        <dbReference type="Rhea" id="RHEA:15145"/>
        <dbReference type="ChEBI" id="CHEBI:16551"/>
        <dbReference type="ChEBI" id="CHEBI:17306"/>
        <dbReference type="EC" id="5.4.99.16"/>
    </reaction>
</comment>
<evidence type="ECO:0000256" key="9">
    <source>
        <dbReference type="ARBA" id="ARBA00022741"/>
    </source>
</evidence>
<evidence type="ECO:0000256" key="3">
    <source>
        <dbReference type="ARBA" id="ARBA00006219"/>
    </source>
</evidence>
<dbReference type="InterPro" id="IPR012810">
    <property type="entry name" value="TreS/a-amylase_N"/>
</dbReference>
<evidence type="ECO:0000259" key="16">
    <source>
        <dbReference type="SMART" id="SM00642"/>
    </source>
</evidence>
<keyword evidence="9" id="KW-0547">Nucleotide-binding</keyword>
<dbReference type="Pfam" id="PF00128">
    <property type="entry name" value="Alpha-amylase"/>
    <property type="match status" value="2"/>
</dbReference>
<evidence type="ECO:0000256" key="11">
    <source>
        <dbReference type="ARBA" id="ARBA00022840"/>
    </source>
</evidence>
<dbReference type="Gene3D" id="3.20.20.80">
    <property type="entry name" value="Glycosidases"/>
    <property type="match status" value="1"/>
</dbReference>
<dbReference type="Gene3D" id="2.60.40.1180">
    <property type="entry name" value="Golgi alpha-mannosidase II"/>
    <property type="match status" value="1"/>
</dbReference>
<keyword evidence="18" id="KW-1185">Reference proteome</keyword>
<dbReference type="InterPro" id="IPR032091">
    <property type="entry name" value="Malt_amylase-like_C"/>
</dbReference>
<dbReference type="EMBL" id="AP027151">
    <property type="protein sequence ID" value="BDV43787.1"/>
    <property type="molecule type" value="Genomic_DNA"/>
</dbReference>
<evidence type="ECO:0000256" key="7">
    <source>
        <dbReference type="ARBA" id="ARBA00022679"/>
    </source>
</evidence>
<dbReference type="SUPFAM" id="SSF51445">
    <property type="entry name" value="(Trans)glycosidases"/>
    <property type="match status" value="1"/>
</dbReference>
<evidence type="ECO:0000256" key="14">
    <source>
        <dbReference type="ARBA" id="ARBA00031378"/>
    </source>
</evidence>
<dbReference type="Gene3D" id="3.90.1200.10">
    <property type="match status" value="1"/>
</dbReference>
<comment type="catalytic activity">
    <reaction evidence="15">
        <text>D-maltose + ATP = alpha-maltose 1-phosphate + ADP + H(+)</text>
        <dbReference type="Rhea" id="RHEA:31915"/>
        <dbReference type="ChEBI" id="CHEBI:15378"/>
        <dbReference type="ChEBI" id="CHEBI:17306"/>
        <dbReference type="ChEBI" id="CHEBI:30616"/>
        <dbReference type="ChEBI" id="CHEBI:63576"/>
        <dbReference type="ChEBI" id="CHEBI:456216"/>
        <dbReference type="EC" id="2.7.1.175"/>
    </reaction>
</comment>
<dbReference type="Pfam" id="PF16657">
    <property type="entry name" value="Malt_amylase_C"/>
    <property type="match status" value="1"/>
</dbReference>
<evidence type="ECO:0000313" key="17">
    <source>
        <dbReference type="EMBL" id="BDV43787.1"/>
    </source>
</evidence>
<evidence type="ECO:0000256" key="5">
    <source>
        <dbReference type="ARBA" id="ARBA00012619"/>
    </source>
</evidence>
<evidence type="ECO:0000256" key="12">
    <source>
        <dbReference type="ARBA" id="ARBA00023235"/>
    </source>
</evidence>
<keyword evidence="11" id="KW-0067">ATP-binding</keyword>
<dbReference type="InterPro" id="IPR012811">
    <property type="entry name" value="TreS_maltokin_C_dom"/>
</dbReference>
<keyword evidence="10" id="KW-0106">Calcium</keyword>
<sequence>MAPKEQFLDDNPLWYRDAVIYQLHIKAFADSDGDGIGDFHGLMGKLDYLQSLGITAIWLLPFYPSPLRDDGYDIADYFNVNPSYNTLREFREFLRAAHRRGIRVITELVLNHTSDQHPWFQRARRARPGSAHRDFYVWSDTPEKYREARIIFQDFEASNWTWDPVAKSYYWHRFYSHQPDLNYDNPRVRAEMFRVVDFWLRLGVDGVRLDAVPYLYEREGTNCENLNETHAYLKELRAHIDATFSNRMLLGEANQWPEDAVAYFGRGDECQMLFHFPLMPRMFMAIEMEDRFPIVDILDQTPAAPAGCQWAIFLRNHDELTLEMVTDEERDYMYRVYATDPRARINLGIRRRLVPLMGRDRRRVELMNILLFSLPGTPIIYYGDEIGMGDNYYLGDRDGVRTPMQWSPDRNGGFSRANPQKLYLPVIIDPEYHYEAVNVETQERNPTSLLWWMRRIIALRKRFRAFSSGTMETLYPTNPRIFAFIRRAGDEIVLAVVNLSRFSQAVELDLAPFTGMIPEEIFSRNHFPAIRDTPYFLTLGGHDYFWFLLRQPEEPTAPQLGLPRLKLRSNQLWWEVLGGKSGTSFFEEIAPAYLRRCRWFRGKARVLAQLAPADQLQLKQEGRVFVLLLIEARYLEGDPETYLLPLAFIGGESARGIADEFPQAPLAVLTVGDEEGLLCDAIYDADFREALLQLFGGRRQVKSDHRSQIAPQRGTGGRGRPVPAERLLSRVVRVEQSNSAISYGSRFFLKLYRRIEAGINPEAEISRFLSGEAAFAHVPRFLGALEYRRAGTPAGAVGILQEFVKHHGDAWQLTLGRLGHYFERLLTHRSELPPLPEPLPSILDGAACATPSAVTELIGGFYLEMAALLGRRTAELHLTLAGGGDDPAWRLEEFSTLYQRSVYQSMRNLVRRNFELLAQQRPQLDAPDRALADRVLGAEREILARLAQLVGKRISAMKCRIHGDFHLGQVLFTGKDFVIIDFEGEPARTASERRLKRTPLRDVAGMIRSFHYAAMTALAHHVASHPNDAPFLEPWAEAWYVYISCRFLGSYLDRLAAAPLVPADRRDLEILLRCFLLDKAVYELGYELNNRPAWVALPLRGIEMALQEYHHQRA</sequence>
<evidence type="ECO:0000256" key="10">
    <source>
        <dbReference type="ARBA" id="ARBA00022837"/>
    </source>
</evidence>
<dbReference type="InterPro" id="IPR017853">
    <property type="entry name" value="GH"/>
</dbReference>
<dbReference type="PANTHER" id="PTHR10357:SF219">
    <property type="entry name" value="MALTOSE ALPHA-D-GLUCOSYLTRANSFERASE"/>
    <property type="match status" value="1"/>
</dbReference>
<dbReference type="InterPro" id="IPR011009">
    <property type="entry name" value="Kinase-like_dom_sf"/>
</dbReference>
<dbReference type="InterPro" id="IPR040999">
    <property type="entry name" value="Mak_N_cap"/>
</dbReference>
<dbReference type="EC" id="5.4.99.16" evidence="5"/>
<protein>
    <recommendedName>
        <fullName evidence="6">Maltokinase</fullName>
        <ecNumber evidence="4">2.7.1.175</ecNumber>
        <ecNumber evidence="5">5.4.99.16</ecNumber>
    </recommendedName>
    <alternativeName>
        <fullName evidence="14">Maltose alpha-D-glucosyltransferase</fullName>
    </alternativeName>
    <alternativeName>
        <fullName evidence="13">Maltose-1-phosphate synthase</fullName>
    </alternativeName>
</protein>
<evidence type="ECO:0000256" key="6">
    <source>
        <dbReference type="ARBA" id="ARBA00013882"/>
    </source>
</evidence>
<evidence type="ECO:0000313" key="18">
    <source>
        <dbReference type="Proteomes" id="UP001317705"/>
    </source>
</evidence>
<dbReference type="NCBIfam" id="TIGR02457">
    <property type="entry name" value="TreS_Cterm"/>
    <property type="match status" value="1"/>
</dbReference>
<dbReference type="Pfam" id="PF18085">
    <property type="entry name" value="Mak_N_cap"/>
    <property type="match status" value="1"/>
</dbReference>
<dbReference type="CDD" id="cd11334">
    <property type="entry name" value="AmyAc_TreS"/>
    <property type="match status" value="1"/>
</dbReference>
<dbReference type="Pfam" id="PF01636">
    <property type="entry name" value="APH"/>
    <property type="match status" value="1"/>
</dbReference>
<evidence type="ECO:0000256" key="1">
    <source>
        <dbReference type="ARBA" id="ARBA00001595"/>
    </source>
</evidence>
<dbReference type="InterPro" id="IPR006047">
    <property type="entry name" value="GH13_cat_dom"/>
</dbReference>
<dbReference type="RefSeq" id="WP_281999908.1">
    <property type="nucleotide sequence ID" value="NZ_AP027151.1"/>
</dbReference>
<dbReference type="PANTHER" id="PTHR10357">
    <property type="entry name" value="ALPHA-AMYLASE FAMILY MEMBER"/>
    <property type="match status" value="1"/>
</dbReference>
<dbReference type="Gene3D" id="3.90.400.10">
    <property type="entry name" value="Oligo-1,6-glucosidase, Domain 2"/>
    <property type="match status" value="1"/>
</dbReference>
<dbReference type="EC" id="2.7.1.175" evidence="4"/>
<dbReference type="InterPro" id="IPR013780">
    <property type="entry name" value="Glyco_hydro_b"/>
</dbReference>
<reference evidence="17 18" key="1">
    <citation type="submission" date="2022-12" db="EMBL/GenBank/DDBJ databases">
        <title>Polyphasic characterization of Geotalea uranireducens NIT-SL11 newly isolated from a complex of sewage sludge and microbially reduced graphene oxide.</title>
        <authorList>
            <person name="Xie L."/>
            <person name="Yoshida N."/>
            <person name="Meng L."/>
        </authorList>
    </citation>
    <scope>NUCLEOTIDE SEQUENCE [LARGE SCALE GENOMIC DNA]</scope>
    <source>
        <strain evidence="17 18">NIT-SL11</strain>
    </source>
</reference>